<sequence length="118" mass="13826">MYESILLFYLFILGFLLMCFVIAIHYDRSLRMRYENLMRPTSELHIQLIQVEILPELHIQPIQVEIPPELHIQPIQVGIRPDHLRNLPAASTNKKRYGDETDCAICLEPYVISAFFLS</sequence>
<proteinExistence type="predicted"/>
<protein>
    <submittedName>
        <fullName evidence="2">Uncharacterized protein</fullName>
    </submittedName>
</protein>
<dbReference type="AlphaFoldDB" id="A0A2A2KWQ2"/>
<dbReference type="EMBL" id="LIAE01007569">
    <property type="protein sequence ID" value="PAV78370.1"/>
    <property type="molecule type" value="Genomic_DNA"/>
</dbReference>
<keyword evidence="1" id="KW-0472">Membrane</keyword>
<comment type="caution">
    <text evidence="2">The sequence shown here is derived from an EMBL/GenBank/DDBJ whole genome shotgun (WGS) entry which is preliminary data.</text>
</comment>
<keyword evidence="1" id="KW-1133">Transmembrane helix</keyword>
<keyword evidence="1" id="KW-0812">Transmembrane</keyword>
<gene>
    <name evidence="2" type="ORF">WR25_00565</name>
</gene>
<dbReference type="Proteomes" id="UP000218231">
    <property type="component" value="Unassembled WGS sequence"/>
</dbReference>
<evidence type="ECO:0000313" key="3">
    <source>
        <dbReference type="Proteomes" id="UP000218231"/>
    </source>
</evidence>
<reference evidence="2 3" key="1">
    <citation type="journal article" date="2017" name="Curr. Biol.">
        <title>Genome architecture and evolution of a unichromosomal asexual nematode.</title>
        <authorList>
            <person name="Fradin H."/>
            <person name="Zegar C."/>
            <person name="Gutwein M."/>
            <person name="Lucas J."/>
            <person name="Kovtun M."/>
            <person name="Corcoran D."/>
            <person name="Baugh L.R."/>
            <person name="Kiontke K."/>
            <person name="Gunsalus K."/>
            <person name="Fitch D.H."/>
            <person name="Piano F."/>
        </authorList>
    </citation>
    <scope>NUCLEOTIDE SEQUENCE [LARGE SCALE GENOMIC DNA]</scope>
    <source>
        <strain evidence="2">PF1309</strain>
    </source>
</reference>
<evidence type="ECO:0000256" key="1">
    <source>
        <dbReference type="SAM" id="Phobius"/>
    </source>
</evidence>
<name>A0A2A2KWQ2_9BILA</name>
<keyword evidence="3" id="KW-1185">Reference proteome</keyword>
<organism evidence="2 3">
    <name type="scientific">Diploscapter pachys</name>
    <dbReference type="NCBI Taxonomy" id="2018661"/>
    <lineage>
        <taxon>Eukaryota</taxon>
        <taxon>Metazoa</taxon>
        <taxon>Ecdysozoa</taxon>
        <taxon>Nematoda</taxon>
        <taxon>Chromadorea</taxon>
        <taxon>Rhabditida</taxon>
        <taxon>Rhabditina</taxon>
        <taxon>Rhabditomorpha</taxon>
        <taxon>Rhabditoidea</taxon>
        <taxon>Rhabditidae</taxon>
        <taxon>Diploscapter</taxon>
    </lineage>
</organism>
<feature type="transmembrane region" description="Helical" evidence="1">
    <location>
        <begin position="6"/>
        <end position="26"/>
    </location>
</feature>
<dbReference type="OrthoDB" id="8062037at2759"/>
<evidence type="ECO:0000313" key="2">
    <source>
        <dbReference type="EMBL" id="PAV78370.1"/>
    </source>
</evidence>
<accession>A0A2A2KWQ2</accession>